<dbReference type="WBParaSite" id="PDA_v2.g19355.t1">
    <property type="protein sequence ID" value="PDA_v2.g19355.t1"/>
    <property type="gene ID" value="PDA_v2.g19355"/>
</dbReference>
<name>A0A914PT15_9BILA</name>
<protein>
    <submittedName>
        <fullName evidence="2">Uncharacterized protein</fullName>
    </submittedName>
</protein>
<organism evidence="1 2">
    <name type="scientific">Panagrolaimus davidi</name>
    <dbReference type="NCBI Taxonomy" id="227884"/>
    <lineage>
        <taxon>Eukaryota</taxon>
        <taxon>Metazoa</taxon>
        <taxon>Ecdysozoa</taxon>
        <taxon>Nematoda</taxon>
        <taxon>Chromadorea</taxon>
        <taxon>Rhabditida</taxon>
        <taxon>Tylenchina</taxon>
        <taxon>Panagrolaimomorpha</taxon>
        <taxon>Panagrolaimoidea</taxon>
        <taxon>Panagrolaimidae</taxon>
        <taxon>Panagrolaimus</taxon>
    </lineage>
</organism>
<evidence type="ECO:0000313" key="2">
    <source>
        <dbReference type="WBParaSite" id="PDA_v2.g19355.t1"/>
    </source>
</evidence>
<keyword evidence="1" id="KW-1185">Reference proteome</keyword>
<accession>A0A914PT15</accession>
<sequence>MKEDSTDLQTLFYSKDIKAIEKRLVQLEKDHQLEKMLETLLMMCKKVKTNYALDASMIPFIRKFFSTLPSTRAKSIADELIDVCDAAHSLLYVFSLNNWSKQAR</sequence>
<dbReference type="AlphaFoldDB" id="A0A914PT15"/>
<dbReference type="Proteomes" id="UP000887578">
    <property type="component" value="Unplaced"/>
</dbReference>
<evidence type="ECO:0000313" key="1">
    <source>
        <dbReference type="Proteomes" id="UP000887578"/>
    </source>
</evidence>
<proteinExistence type="predicted"/>
<reference evidence="2" key="1">
    <citation type="submission" date="2022-11" db="UniProtKB">
        <authorList>
            <consortium name="WormBaseParasite"/>
        </authorList>
    </citation>
    <scope>IDENTIFICATION</scope>
</reference>